<evidence type="ECO:0000259" key="5">
    <source>
        <dbReference type="SMART" id="SM00495"/>
    </source>
</evidence>
<dbReference type="Gene3D" id="3.20.20.80">
    <property type="entry name" value="Glycosidases"/>
    <property type="match status" value="1"/>
</dbReference>
<comment type="similarity">
    <text evidence="1 4">Belongs to the glycosyl hydrolase 53 family.</text>
</comment>
<comment type="catalytic activity">
    <reaction evidence="4">
        <text>The enzyme specifically hydrolyzes (1-&gt;4)-beta-D-galactosidic linkages in type I arabinogalactans.</text>
        <dbReference type="EC" id="3.2.1.89"/>
    </reaction>
</comment>
<dbReference type="Pfam" id="PF07532">
    <property type="entry name" value="Big_4"/>
    <property type="match status" value="1"/>
</dbReference>
<dbReference type="Gene3D" id="2.60.120.260">
    <property type="entry name" value="Galactose-binding domain-like"/>
    <property type="match status" value="1"/>
</dbReference>
<dbReference type="Pfam" id="PF02839">
    <property type="entry name" value="CBM_5_12"/>
    <property type="match status" value="2"/>
</dbReference>
<proteinExistence type="inferred from homology"/>
<dbReference type="InterPro" id="IPR017853">
    <property type="entry name" value="GH"/>
</dbReference>
<evidence type="ECO:0000313" key="6">
    <source>
        <dbReference type="EMBL" id="GAA4717175.1"/>
    </source>
</evidence>
<evidence type="ECO:0000256" key="1">
    <source>
        <dbReference type="ARBA" id="ARBA00010687"/>
    </source>
</evidence>
<accession>A0ABP8XXX6</accession>
<keyword evidence="2 4" id="KW-0378">Hydrolase</keyword>
<evidence type="ECO:0000256" key="4">
    <source>
        <dbReference type="RuleBase" id="RU361192"/>
    </source>
</evidence>
<organism evidence="6 7">
    <name type="scientific">Isoptericola chiayiensis</name>
    <dbReference type="NCBI Taxonomy" id="579446"/>
    <lineage>
        <taxon>Bacteria</taxon>
        <taxon>Bacillati</taxon>
        <taxon>Actinomycetota</taxon>
        <taxon>Actinomycetes</taxon>
        <taxon>Micrococcales</taxon>
        <taxon>Promicromonosporaceae</taxon>
        <taxon>Isoptericola</taxon>
    </lineage>
</organism>
<dbReference type="InterPro" id="IPR011081">
    <property type="entry name" value="Big_4"/>
</dbReference>
<sequence length="737" mass="77529">MVLAGSVLVTPTATAADAVDPGVDGPAAGGPVEAGITVEQVEGLAEDFDLGVDVSSVLSLEESGVVFRDASGEPADLFDVLADAGVTDVRVRVWNDPWDADGNGYGGGNTDVPRAVEIGQRATAAGLGVLVDLHYSDFWADPAKQHAPKAWQDLDVDGKVAAVGDFTTDALTAFRDAGVDVETVQVGNETNNAVAGVSAWADRARMFSAGSAAVRDVLPEARVAVHFTNPETAGRYAGYAAQLDTHGVDYDVFASSYYPYWHGSLDNLTAVLDDVADSYGKDVMVAETSWARTLADGDGHTNTIQTDYPQYPTSVQGQATEVRDVVAAVAAVGEAGTGVYYWEPAWLPVGPPEEWETNQQLWEEHGSGWATSFAGEYDPEDAGQWYGGSSWENQALFSYDGRPLESLNVFSYVRTGAVAPREVTGVTPAEVRLVEGEPVELPAAVDVAYNDGSVESQAVTWDADDVAAIGAVGAYDVAGVTDAGLDVGLTVLVQVKNYLTDPSFEAWGEAWTITGTGAAVEETADSADQDRSVKFWAGEDYAFSVSQTITGLPAGEYRVSATTQGGDGADSDVRVLRLESAAGSAEAPLALAGWQAWDTATTGAVTVGSDGTATVTASFELVGGAWGTVDGFVLERVGDTPPPAWSGSTAYDAGDRVSLDGRVFEATWWTRGQEPGASQWGPWQEIATADDGTAVWTSSRIFTAGDVVVHDDVTYAAQWWTRNQEPGDPHGPWEPRG</sequence>
<reference evidence="7" key="1">
    <citation type="journal article" date="2019" name="Int. J. Syst. Evol. Microbiol.">
        <title>The Global Catalogue of Microorganisms (GCM) 10K type strain sequencing project: providing services to taxonomists for standard genome sequencing and annotation.</title>
        <authorList>
            <consortium name="The Broad Institute Genomics Platform"/>
            <consortium name="The Broad Institute Genome Sequencing Center for Infectious Disease"/>
            <person name="Wu L."/>
            <person name="Ma J."/>
        </authorList>
    </citation>
    <scope>NUCLEOTIDE SEQUENCE [LARGE SCALE GENOMIC DNA]</scope>
    <source>
        <strain evidence="7">JCM 18063</strain>
    </source>
</reference>
<dbReference type="SMART" id="SM00495">
    <property type="entry name" value="ChtBD3"/>
    <property type="match status" value="2"/>
</dbReference>
<dbReference type="PANTHER" id="PTHR34983:SF2">
    <property type="entry name" value="ENDO-BETA-1,4-GALACTANASE"/>
    <property type="match status" value="1"/>
</dbReference>
<dbReference type="InterPro" id="IPR036573">
    <property type="entry name" value="CBM_sf_5/12"/>
</dbReference>
<keyword evidence="3 4" id="KW-0326">Glycosidase</keyword>
<dbReference type="Proteomes" id="UP001500956">
    <property type="component" value="Unassembled WGS sequence"/>
</dbReference>
<evidence type="ECO:0000256" key="3">
    <source>
        <dbReference type="ARBA" id="ARBA00023295"/>
    </source>
</evidence>
<dbReference type="SUPFAM" id="SSF51445">
    <property type="entry name" value="(Trans)glycosidases"/>
    <property type="match status" value="1"/>
</dbReference>
<feature type="domain" description="Chitin-binding type-3" evidence="5">
    <location>
        <begin position="642"/>
        <end position="686"/>
    </location>
</feature>
<dbReference type="InterPro" id="IPR011683">
    <property type="entry name" value="Glyco_hydro_53"/>
</dbReference>
<dbReference type="EC" id="3.2.1.89" evidence="4"/>
<dbReference type="SUPFAM" id="SSF51055">
    <property type="entry name" value="Carbohydrate binding domain"/>
    <property type="match status" value="2"/>
</dbReference>
<name>A0ABP8XXX6_9MICO</name>
<keyword evidence="7" id="KW-1185">Reference proteome</keyword>
<dbReference type="EMBL" id="BAABID010000002">
    <property type="protein sequence ID" value="GAA4717175.1"/>
    <property type="molecule type" value="Genomic_DNA"/>
</dbReference>
<evidence type="ECO:0000313" key="7">
    <source>
        <dbReference type="Proteomes" id="UP001500956"/>
    </source>
</evidence>
<evidence type="ECO:0000256" key="2">
    <source>
        <dbReference type="ARBA" id="ARBA00022801"/>
    </source>
</evidence>
<protein>
    <recommendedName>
        <fullName evidence="4">Arabinogalactan endo-beta-1,4-galactanase</fullName>
        <ecNumber evidence="4">3.2.1.89</ecNumber>
    </recommendedName>
</protein>
<dbReference type="CDD" id="cd12215">
    <property type="entry name" value="ChiC_BD"/>
    <property type="match status" value="2"/>
</dbReference>
<dbReference type="Gene3D" id="2.10.10.20">
    <property type="entry name" value="Carbohydrate-binding module superfamily 5/12"/>
    <property type="match status" value="2"/>
</dbReference>
<feature type="domain" description="Chitin-binding type-3" evidence="5">
    <location>
        <begin position="693"/>
        <end position="736"/>
    </location>
</feature>
<comment type="caution">
    <text evidence="6">The sequence shown here is derived from an EMBL/GenBank/DDBJ whole genome shotgun (WGS) entry which is preliminary data.</text>
</comment>
<dbReference type="Pfam" id="PF07745">
    <property type="entry name" value="Glyco_hydro_53"/>
    <property type="match status" value="1"/>
</dbReference>
<dbReference type="PANTHER" id="PTHR34983">
    <property type="entry name" value="ARABINOGALACTAN ENDO-BETA-1,4-GALACTANASE A"/>
    <property type="match status" value="1"/>
</dbReference>
<dbReference type="InterPro" id="IPR003610">
    <property type="entry name" value="CBM5/12"/>
</dbReference>
<gene>
    <name evidence="6" type="ORF">GCM10023216_01400</name>
</gene>